<gene>
    <name evidence="4" type="ORF">D9756_001039</name>
</gene>
<accession>A0A8H5GEK1</accession>
<sequence length="396" mass="45109">MVLVQLLPERGAPQAFIMFMSVIFSLSSYTLAFDPYKYPRKTLQCDAVRREPVLEQVKIDLSYVDIGDAAHEAIIMIHGWPSVWSTWSRQIEALENENYRLIVPDLRGFGYSTHPDDPKSSHTMGDLTQDLVCILDNAKAPSAVCIGHDWGSQVCYEAARMRPDLFTAVVGLVVPYIPPAGPYVSVKQFVPELPKLAYQTFFDRQTEEAAIELNKDTRRSLRTTLRTVDSPPPDDFLKSETSFMDAWKDFDEIPPIPFFTPAEEDYMVASFERQGFLYTFGFYTEENRQLSHALSHEHGNFTLPQPVLSILPTKVRSILETLLITVDNKFEKDPVADWGAAMKLLNSTAFLPDLTVKFVEGAHWIHLENPEPVNKAIKDWLRTLPSRSRRHVVDEL</sequence>
<evidence type="ECO:0000259" key="3">
    <source>
        <dbReference type="Pfam" id="PF00561"/>
    </source>
</evidence>
<protein>
    <recommendedName>
        <fullName evidence="3">AB hydrolase-1 domain-containing protein</fullName>
    </recommendedName>
</protein>
<evidence type="ECO:0000313" key="5">
    <source>
        <dbReference type="Proteomes" id="UP000559027"/>
    </source>
</evidence>
<dbReference type="Gene3D" id="3.40.50.1820">
    <property type="entry name" value="alpha/beta hydrolase"/>
    <property type="match status" value="1"/>
</dbReference>
<dbReference type="GO" id="GO:0016787">
    <property type="term" value="F:hydrolase activity"/>
    <property type="evidence" value="ECO:0007669"/>
    <property type="project" value="UniProtKB-KW"/>
</dbReference>
<evidence type="ECO:0000256" key="2">
    <source>
        <dbReference type="ARBA" id="ARBA00038334"/>
    </source>
</evidence>
<comment type="similarity">
    <text evidence="2">Belongs to the AB hydrolase superfamily. Epoxide hydrolase family.</text>
</comment>
<dbReference type="InterPro" id="IPR000073">
    <property type="entry name" value="AB_hydrolase_1"/>
</dbReference>
<evidence type="ECO:0000313" key="4">
    <source>
        <dbReference type="EMBL" id="KAF5363493.1"/>
    </source>
</evidence>
<evidence type="ECO:0000256" key="1">
    <source>
        <dbReference type="ARBA" id="ARBA00022801"/>
    </source>
</evidence>
<dbReference type="EMBL" id="JAACJO010000001">
    <property type="protein sequence ID" value="KAF5363493.1"/>
    <property type="molecule type" value="Genomic_DNA"/>
</dbReference>
<dbReference type="SUPFAM" id="SSF53474">
    <property type="entry name" value="alpha/beta-Hydrolases"/>
    <property type="match status" value="1"/>
</dbReference>
<keyword evidence="1" id="KW-0378">Hydrolase</keyword>
<keyword evidence="5" id="KW-1185">Reference proteome</keyword>
<dbReference type="Pfam" id="PF00561">
    <property type="entry name" value="Abhydrolase_1"/>
    <property type="match status" value="1"/>
</dbReference>
<feature type="domain" description="AB hydrolase-1" evidence="3">
    <location>
        <begin position="73"/>
        <end position="370"/>
    </location>
</feature>
<comment type="caution">
    <text evidence="4">The sequence shown here is derived from an EMBL/GenBank/DDBJ whole genome shotgun (WGS) entry which is preliminary data.</text>
</comment>
<dbReference type="InterPro" id="IPR029058">
    <property type="entry name" value="AB_hydrolase_fold"/>
</dbReference>
<name>A0A8H5GEK1_9AGAR</name>
<dbReference type="AlphaFoldDB" id="A0A8H5GEK1"/>
<dbReference type="PANTHER" id="PTHR43329">
    <property type="entry name" value="EPOXIDE HYDROLASE"/>
    <property type="match status" value="1"/>
</dbReference>
<organism evidence="4 5">
    <name type="scientific">Leucocoprinus leucothites</name>
    <dbReference type="NCBI Taxonomy" id="201217"/>
    <lineage>
        <taxon>Eukaryota</taxon>
        <taxon>Fungi</taxon>
        <taxon>Dikarya</taxon>
        <taxon>Basidiomycota</taxon>
        <taxon>Agaricomycotina</taxon>
        <taxon>Agaricomycetes</taxon>
        <taxon>Agaricomycetidae</taxon>
        <taxon>Agaricales</taxon>
        <taxon>Agaricineae</taxon>
        <taxon>Agaricaceae</taxon>
        <taxon>Leucocoprinus</taxon>
    </lineage>
</organism>
<dbReference type="PRINTS" id="PR00412">
    <property type="entry name" value="EPOXHYDRLASE"/>
</dbReference>
<proteinExistence type="inferred from homology"/>
<dbReference type="OrthoDB" id="408373at2759"/>
<dbReference type="InterPro" id="IPR000639">
    <property type="entry name" value="Epox_hydrolase-like"/>
</dbReference>
<reference evidence="4 5" key="1">
    <citation type="journal article" date="2020" name="ISME J.">
        <title>Uncovering the hidden diversity of litter-decomposition mechanisms in mushroom-forming fungi.</title>
        <authorList>
            <person name="Floudas D."/>
            <person name="Bentzer J."/>
            <person name="Ahren D."/>
            <person name="Johansson T."/>
            <person name="Persson P."/>
            <person name="Tunlid A."/>
        </authorList>
    </citation>
    <scope>NUCLEOTIDE SEQUENCE [LARGE SCALE GENOMIC DNA]</scope>
    <source>
        <strain evidence="4 5">CBS 146.42</strain>
    </source>
</reference>
<dbReference type="Proteomes" id="UP000559027">
    <property type="component" value="Unassembled WGS sequence"/>
</dbReference>